<dbReference type="CDD" id="cd00075">
    <property type="entry name" value="HATPase"/>
    <property type="match status" value="1"/>
</dbReference>
<evidence type="ECO:0000256" key="5">
    <source>
        <dbReference type="ARBA" id="ARBA00022741"/>
    </source>
</evidence>
<keyword evidence="4" id="KW-0808">Transferase</keyword>
<feature type="domain" description="Histidine kinase" evidence="10">
    <location>
        <begin position="396"/>
        <end position="612"/>
    </location>
</feature>
<comment type="catalytic activity">
    <reaction evidence="1">
        <text>ATP + protein L-histidine = ADP + protein N-phospho-L-histidine.</text>
        <dbReference type="EC" id="2.7.13.3"/>
    </reaction>
</comment>
<keyword evidence="3" id="KW-0597">Phosphoprotein</keyword>
<evidence type="ECO:0000256" key="1">
    <source>
        <dbReference type="ARBA" id="ARBA00000085"/>
    </source>
</evidence>
<dbReference type="PROSITE" id="PS50109">
    <property type="entry name" value="HIS_KIN"/>
    <property type="match status" value="1"/>
</dbReference>
<dbReference type="Pfam" id="PF07695">
    <property type="entry name" value="7TMR-DISM_7TM"/>
    <property type="match status" value="1"/>
</dbReference>
<feature type="transmembrane region" description="Helical" evidence="9">
    <location>
        <begin position="189"/>
        <end position="207"/>
    </location>
</feature>
<dbReference type="InterPro" id="IPR011622">
    <property type="entry name" value="7TMR_DISM_rcpt_extracell_dom2"/>
</dbReference>
<dbReference type="InterPro" id="IPR011623">
    <property type="entry name" value="7TMR_DISM_rcpt_extracell_dom1"/>
</dbReference>
<organism evidence="11">
    <name type="scientific">uncultured Sulfurovum sp</name>
    <dbReference type="NCBI Taxonomy" id="269237"/>
    <lineage>
        <taxon>Bacteria</taxon>
        <taxon>Pseudomonadati</taxon>
        <taxon>Campylobacterota</taxon>
        <taxon>Epsilonproteobacteria</taxon>
        <taxon>Campylobacterales</taxon>
        <taxon>Sulfurovaceae</taxon>
        <taxon>Sulfurovum</taxon>
        <taxon>environmental samples</taxon>
    </lineage>
</organism>
<evidence type="ECO:0000313" key="11">
    <source>
        <dbReference type="EMBL" id="CAA6801403.1"/>
    </source>
</evidence>
<dbReference type="EMBL" id="CACVAX010000005">
    <property type="protein sequence ID" value="CAA6801403.1"/>
    <property type="molecule type" value="Genomic_DNA"/>
</dbReference>
<keyword evidence="5" id="KW-0547">Nucleotide-binding</keyword>
<evidence type="ECO:0000256" key="9">
    <source>
        <dbReference type="SAM" id="Phobius"/>
    </source>
</evidence>
<name>A0A6S6S126_9BACT</name>
<dbReference type="Pfam" id="PF02518">
    <property type="entry name" value="HATPase_c"/>
    <property type="match status" value="1"/>
</dbReference>
<dbReference type="InterPro" id="IPR003661">
    <property type="entry name" value="HisK_dim/P_dom"/>
</dbReference>
<gene>
    <name evidence="11" type="ORF">HELGO_WM10188</name>
</gene>
<dbReference type="SUPFAM" id="SSF55874">
    <property type="entry name" value="ATPase domain of HSP90 chaperone/DNA topoisomerase II/histidine kinase"/>
    <property type="match status" value="1"/>
</dbReference>
<dbReference type="Gene3D" id="2.60.40.2380">
    <property type="match status" value="1"/>
</dbReference>
<dbReference type="CDD" id="cd00082">
    <property type="entry name" value="HisKA"/>
    <property type="match status" value="1"/>
</dbReference>
<dbReference type="Gene3D" id="1.10.287.130">
    <property type="match status" value="1"/>
</dbReference>
<dbReference type="PANTHER" id="PTHR43065:SF10">
    <property type="entry name" value="PEROXIDE STRESS-ACTIVATED HISTIDINE KINASE MAK3"/>
    <property type="match status" value="1"/>
</dbReference>
<dbReference type="InterPro" id="IPR003594">
    <property type="entry name" value="HATPase_dom"/>
</dbReference>
<dbReference type="InterPro" id="IPR036890">
    <property type="entry name" value="HATPase_C_sf"/>
</dbReference>
<feature type="transmembrane region" description="Helical" evidence="9">
    <location>
        <begin position="165"/>
        <end position="184"/>
    </location>
</feature>
<keyword evidence="6 11" id="KW-0418">Kinase</keyword>
<keyword evidence="7" id="KW-0067">ATP-binding</keyword>
<dbReference type="Gene3D" id="3.30.565.10">
    <property type="entry name" value="Histidine kinase-like ATPase, C-terminal domain"/>
    <property type="match status" value="1"/>
</dbReference>
<evidence type="ECO:0000256" key="8">
    <source>
        <dbReference type="ARBA" id="ARBA00023012"/>
    </source>
</evidence>
<dbReference type="AlphaFoldDB" id="A0A6S6S126"/>
<dbReference type="PRINTS" id="PR00344">
    <property type="entry name" value="BCTRLSENSOR"/>
</dbReference>
<dbReference type="InterPro" id="IPR005467">
    <property type="entry name" value="His_kinase_dom"/>
</dbReference>
<keyword evidence="8" id="KW-0902">Two-component regulatory system</keyword>
<dbReference type="Pfam" id="PF07696">
    <property type="entry name" value="7TMR-DISMED2"/>
    <property type="match status" value="1"/>
</dbReference>
<protein>
    <recommendedName>
        <fullName evidence="2">histidine kinase</fullName>
        <ecNumber evidence="2">2.7.13.3</ecNumber>
    </recommendedName>
</protein>
<feature type="transmembrane region" description="Helical" evidence="9">
    <location>
        <begin position="315"/>
        <end position="334"/>
    </location>
</feature>
<evidence type="ECO:0000256" key="2">
    <source>
        <dbReference type="ARBA" id="ARBA00012438"/>
    </source>
</evidence>
<feature type="transmembrane region" description="Helical" evidence="9">
    <location>
        <begin position="219"/>
        <end position="240"/>
    </location>
</feature>
<dbReference type="SUPFAM" id="SSF47384">
    <property type="entry name" value="Homodimeric domain of signal transducing histidine kinase"/>
    <property type="match status" value="1"/>
</dbReference>
<feature type="transmembrane region" description="Helical" evidence="9">
    <location>
        <begin position="346"/>
        <end position="367"/>
    </location>
</feature>
<evidence type="ECO:0000256" key="4">
    <source>
        <dbReference type="ARBA" id="ARBA00022679"/>
    </source>
</evidence>
<accession>A0A6S6S126</accession>
<dbReference type="SMART" id="SM00387">
    <property type="entry name" value="HATPase_c"/>
    <property type="match status" value="1"/>
</dbReference>
<feature type="transmembrane region" description="Helical" evidence="9">
    <location>
        <begin position="277"/>
        <end position="303"/>
    </location>
</feature>
<dbReference type="GO" id="GO:0000155">
    <property type="term" value="F:phosphorelay sensor kinase activity"/>
    <property type="evidence" value="ECO:0007669"/>
    <property type="project" value="InterPro"/>
</dbReference>
<proteinExistence type="predicted"/>
<evidence type="ECO:0000259" key="10">
    <source>
        <dbReference type="PROSITE" id="PS50109"/>
    </source>
</evidence>
<keyword evidence="9" id="KW-1133">Transmembrane helix</keyword>
<feature type="transmembrane region" description="Helical" evidence="9">
    <location>
        <begin position="252"/>
        <end position="271"/>
    </location>
</feature>
<evidence type="ECO:0000256" key="6">
    <source>
        <dbReference type="ARBA" id="ARBA00022777"/>
    </source>
</evidence>
<dbReference type="GO" id="GO:0005524">
    <property type="term" value="F:ATP binding"/>
    <property type="evidence" value="ECO:0007669"/>
    <property type="project" value="UniProtKB-KW"/>
</dbReference>
<dbReference type="PANTHER" id="PTHR43065">
    <property type="entry name" value="SENSOR HISTIDINE KINASE"/>
    <property type="match status" value="1"/>
</dbReference>
<dbReference type="InterPro" id="IPR004358">
    <property type="entry name" value="Sig_transdc_His_kin-like_C"/>
</dbReference>
<evidence type="ECO:0000256" key="3">
    <source>
        <dbReference type="ARBA" id="ARBA00022553"/>
    </source>
</evidence>
<reference evidence="11" key="1">
    <citation type="submission" date="2020-01" db="EMBL/GenBank/DDBJ databases">
        <authorList>
            <person name="Meier V. D."/>
            <person name="Meier V D."/>
        </authorList>
    </citation>
    <scope>NUCLEOTIDE SEQUENCE</scope>
    <source>
        <strain evidence="11">HLG_WM_MAG_04</strain>
    </source>
</reference>
<dbReference type="EC" id="2.7.13.3" evidence="2"/>
<evidence type="ECO:0000256" key="7">
    <source>
        <dbReference type="ARBA" id="ARBA00022840"/>
    </source>
</evidence>
<keyword evidence="9" id="KW-0472">Membrane</keyword>
<sequence>MAQVLQVDSATQYETKKYLSYTLAKELNESVEALKDRTWFKDKKAFTALKYANDAYWAKLNIHNLATSAQTYYLQAENQFTYKIEYYLVENKKIIKHIEDGVTSKNHNRPFNANHMLFPLTVQANSQVVVYFKIRNYNKINIDFKLVTNDYLVDYYQTYNMLEGIFFGGMILMIFYNIFLYFLFRIRAYIYYVAYAFWLSVYFVGLFGFSERYFNSYPYFFYCSSGAIFIFLTLFVQSILQLKTKLPKVHKFLNLYLVYFLLNTIITACILELELFFYAQLLFNVFFIFLCIFALTIIGSTYYLAYFKEDSIAKFYAIIWSLLALIGLLLPLQYLNILQVSIPANYIFQFLTLVEILFFSFILAQNINLLEREKKEREQLFLQQNKLASMGEVVSMIAHQWRQPLSEINGVILSMDMDYQKKQLSSTKFNHYLDSIENTTNYMSETINDFINYFKHNKQTEEFQVSDLIKGALNLVSSTNKAHINIQYLQEHPKLSINSYHSELLQALLIVINNAIDACSQKETSSMCLILIRVEKTKKHTLISVEDNGHGIPSDIIDKIYDPYFTTKHKSKGTGLGLYILKMIIEEHISGKIEISSDEFITKCNLYIPNSVNK</sequence>
<keyword evidence="9" id="KW-0812">Transmembrane</keyword>
<dbReference type="InterPro" id="IPR036097">
    <property type="entry name" value="HisK_dim/P_sf"/>
</dbReference>